<evidence type="ECO:0000256" key="4">
    <source>
        <dbReference type="RuleBase" id="RU003345"/>
    </source>
</evidence>
<dbReference type="InterPro" id="IPR016161">
    <property type="entry name" value="Ald_DH/histidinol_DH"/>
</dbReference>
<proteinExistence type="inferred from homology"/>
<organism evidence="6 7">
    <name type="scientific">Mycolicibacterium litorale</name>
    <dbReference type="NCBI Taxonomy" id="758802"/>
    <lineage>
        <taxon>Bacteria</taxon>
        <taxon>Bacillati</taxon>
        <taxon>Actinomycetota</taxon>
        <taxon>Actinomycetes</taxon>
        <taxon>Mycobacteriales</taxon>
        <taxon>Mycobacteriaceae</taxon>
        <taxon>Mycolicibacterium</taxon>
    </lineage>
</organism>
<dbReference type="FunFam" id="3.40.605.10:FF:000007">
    <property type="entry name" value="NAD/NADP-dependent betaine aldehyde dehydrogenase"/>
    <property type="match status" value="1"/>
</dbReference>
<dbReference type="Gene3D" id="3.40.309.10">
    <property type="entry name" value="Aldehyde Dehydrogenase, Chain A, domain 2"/>
    <property type="match status" value="1"/>
</dbReference>
<reference evidence="6 7" key="1">
    <citation type="submission" date="2020-07" db="EMBL/GenBank/DDBJ databases">
        <title>Complete genome sequence of Mycolicibacterium litorale like strain isolated from cardiac implantable electronic device infection.</title>
        <authorList>
            <person name="Fukano H."/>
            <person name="Miyama H."/>
            <person name="Hoshino Y."/>
        </authorList>
    </citation>
    <scope>NUCLEOTIDE SEQUENCE [LARGE SCALE GENOMIC DNA]</scope>
    <source>
        <strain evidence="6 7">NIIDNTM18</strain>
    </source>
</reference>
<sequence length="497" mass="51858">MTATAGALDTLMTSPAREFAATDHGAFVSGEYLAPGGDTVADIDPSTGEVIGRIADSDVETVDRAVRSAAAAFQGEWGGMLPGQREAVLHRFADLVEAHSAELAQYDALEGGKPVSYVEAVDLPLAVEQFRYYAGWPTKLVGSVIPVDTPDSHVYARRTPLGVVAAVTPWNFPLCQAAIKLAPALAAGNTVVLKPSELTSLSALRLAELAIEAGLPPGTVNVVPGTGATTGQALISHPAVAKISFTGSEAVGRHLGAEAGRALKHISLELGGKNPNIVFADADIAKAAAAAATTAYFYSGQVCFSGSRLMVERSVLDQVLDAVREHARGLVLGHSLDRSTTMGPLASEAHRDKVERYLDTVSGTGGEVAFGGNRVPGGGFFLEPTAIVGPADSDPVVTDEIFGPVLVVQPFDSVEDVLPRANDGRYGLTAGVWTTDVRKAHAVSQRLQAGTVWVNTYADYNAAAPFGGFKSSGFGKDCGPEGLDKYLQTQTIWMSLS</sequence>
<dbReference type="PANTHER" id="PTHR11699">
    <property type="entry name" value="ALDEHYDE DEHYDROGENASE-RELATED"/>
    <property type="match status" value="1"/>
</dbReference>
<gene>
    <name evidence="6" type="primary">dhaS</name>
    <name evidence="6" type="ORF">NIIDNTM18_06240</name>
</gene>
<dbReference type="FunFam" id="3.40.309.10:FF:000012">
    <property type="entry name" value="Betaine aldehyde dehydrogenase"/>
    <property type="match status" value="1"/>
</dbReference>
<evidence type="ECO:0000313" key="6">
    <source>
        <dbReference type="EMBL" id="BCI51346.1"/>
    </source>
</evidence>
<name>A0A6S6P097_9MYCO</name>
<dbReference type="EMBL" id="AP023287">
    <property type="protein sequence ID" value="BCI51346.1"/>
    <property type="molecule type" value="Genomic_DNA"/>
</dbReference>
<feature type="domain" description="Aldehyde dehydrogenase" evidence="5">
    <location>
        <begin position="37"/>
        <end position="492"/>
    </location>
</feature>
<dbReference type="Gene3D" id="3.40.605.10">
    <property type="entry name" value="Aldehyde Dehydrogenase, Chain A, domain 1"/>
    <property type="match status" value="1"/>
</dbReference>
<protein>
    <submittedName>
        <fullName evidence="6">Aldehyde dehydrogenase</fullName>
    </submittedName>
</protein>
<dbReference type="Proteomes" id="UP000515734">
    <property type="component" value="Chromosome"/>
</dbReference>
<feature type="active site" evidence="3">
    <location>
        <position position="269"/>
    </location>
</feature>
<comment type="similarity">
    <text evidence="1 4">Belongs to the aldehyde dehydrogenase family.</text>
</comment>
<evidence type="ECO:0000256" key="3">
    <source>
        <dbReference type="PROSITE-ProRule" id="PRU10007"/>
    </source>
</evidence>
<dbReference type="PROSITE" id="PS00687">
    <property type="entry name" value="ALDEHYDE_DEHYDR_GLU"/>
    <property type="match status" value="1"/>
</dbReference>
<dbReference type="InterPro" id="IPR016163">
    <property type="entry name" value="Ald_DH_C"/>
</dbReference>
<evidence type="ECO:0000256" key="2">
    <source>
        <dbReference type="ARBA" id="ARBA00023002"/>
    </source>
</evidence>
<evidence type="ECO:0000256" key="1">
    <source>
        <dbReference type="ARBA" id="ARBA00009986"/>
    </source>
</evidence>
<accession>A0A6S6P097</accession>
<dbReference type="InterPro" id="IPR016162">
    <property type="entry name" value="Ald_DH_N"/>
</dbReference>
<dbReference type="GO" id="GO:0016620">
    <property type="term" value="F:oxidoreductase activity, acting on the aldehyde or oxo group of donors, NAD or NADP as acceptor"/>
    <property type="evidence" value="ECO:0007669"/>
    <property type="project" value="InterPro"/>
</dbReference>
<dbReference type="SUPFAM" id="SSF53720">
    <property type="entry name" value="ALDH-like"/>
    <property type="match status" value="1"/>
</dbReference>
<dbReference type="InterPro" id="IPR015590">
    <property type="entry name" value="Aldehyde_DH_dom"/>
</dbReference>
<evidence type="ECO:0000313" key="7">
    <source>
        <dbReference type="Proteomes" id="UP000515734"/>
    </source>
</evidence>
<keyword evidence="2 4" id="KW-0560">Oxidoreductase</keyword>
<evidence type="ECO:0000259" key="5">
    <source>
        <dbReference type="Pfam" id="PF00171"/>
    </source>
</evidence>
<dbReference type="Pfam" id="PF00171">
    <property type="entry name" value="Aldedh"/>
    <property type="match status" value="1"/>
</dbReference>
<dbReference type="InterPro" id="IPR029510">
    <property type="entry name" value="Ald_DH_CS_GLU"/>
</dbReference>
<dbReference type="AlphaFoldDB" id="A0A6S6P097"/>
<dbReference type="RefSeq" id="WP_232100495.1">
    <property type="nucleotide sequence ID" value="NZ_AP023287.1"/>
</dbReference>